<dbReference type="EMBL" id="JAKFHA010000029">
    <property type="protein sequence ID" value="MCF2531998.1"/>
    <property type="molecule type" value="Genomic_DNA"/>
</dbReference>
<evidence type="ECO:0000313" key="3">
    <source>
        <dbReference type="EMBL" id="MCF2531998.1"/>
    </source>
</evidence>
<evidence type="ECO:0000313" key="4">
    <source>
        <dbReference type="Proteomes" id="UP001165378"/>
    </source>
</evidence>
<evidence type="ECO:0000256" key="2">
    <source>
        <dbReference type="SAM" id="Phobius"/>
    </source>
</evidence>
<dbReference type="Pfam" id="PF13160">
    <property type="entry name" value="DUF3995"/>
    <property type="match status" value="1"/>
</dbReference>
<comment type="caution">
    <text evidence="3">The sequence shown here is derived from an EMBL/GenBank/DDBJ whole genome shotgun (WGS) entry which is preliminary data.</text>
</comment>
<dbReference type="AlphaFoldDB" id="A0AA41Q5M6"/>
<keyword evidence="2" id="KW-0812">Transmembrane</keyword>
<keyword evidence="2" id="KW-1133">Transmembrane helix</keyword>
<name>A0AA41Q5M6_9ACTN</name>
<dbReference type="RefSeq" id="WP_235056720.1">
    <property type="nucleotide sequence ID" value="NZ_JAKFHA010000029.1"/>
</dbReference>
<dbReference type="Proteomes" id="UP001165378">
    <property type="component" value="Unassembled WGS sequence"/>
</dbReference>
<feature type="transmembrane region" description="Helical" evidence="2">
    <location>
        <begin position="63"/>
        <end position="81"/>
    </location>
</feature>
<accession>A0AA41Q5M6</accession>
<feature type="region of interest" description="Disordered" evidence="1">
    <location>
        <begin position="157"/>
        <end position="196"/>
    </location>
</feature>
<protein>
    <submittedName>
        <fullName evidence="3">DUF3995 domain-containing protein</fullName>
    </submittedName>
</protein>
<keyword evidence="4" id="KW-1185">Reference proteome</keyword>
<keyword evidence="2" id="KW-0472">Membrane</keyword>
<gene>
    <name evidence="3" type="ORF">LZ495_32945</name>
</gene>
<evidence type="ECO:0000256" key="1">
    <source>
        <dbReference type="SAM" id="MobiDB-lite"/>
    </source>
</evidence>
<dbReference type="InterPro" id="IPR025058">
    <property type="entry name" value="DUF3995"/>
</dbReference>
<feature type="transmembrane region" description="Helical" evidence="2">
    <location>
        <begin position="127"/>
        <end position="147"/>
    </location>
</feature>
<proteinExistence type="predicted"/>
<organism evidence="3 4">
    <name type="scientific">Yinghuangia soli</name>
    <dbReference type="NCBI Taxonomy" id="2908204"/>
    <lineage>
        <taxon>Bacteria</taxon>
        <taxon>Bacillati</taxon>
        <taxon>Actinomycetota</taxon>
        <taxon>Actinomycetes</taxon>
        <taxon>Kitasatosporales</taxon>
        <taxon>Streptomycetaceae</taxon>
        <taxon>Yinghuangia</taxon>
    </lineage>
</organism>
<feature type="transmembrane region" description="Helical" evidence="2">
    <location>
        <begin position="93"/>
        <end position="115"/>
    </location>
</feature>
<reference evidence="3" key="1">
    <citation type="submission" date="2022-01" db="EMBL/GenBank/DDBJ databases">
        <title>Genome-Based Taxonomic Classification of the Phylum Actinobacteria.</title>
        <authorList>
            <person name="Gao Y."/>
        </authorList>
    </citation>
    <scope>NUCLEOTIDE SEQUENCE</scope>
    <source>
        <strain evidence="3">KLBMP 8922</strain>
    </source>
</reference>
<sequence>MVDVFAPLAAATARRLGTAVAALLTADAVLHAFWATGATWPAETTEGLSYGLLNADVPFTPPILLPLCAVLGTAALGVFAYSRSLGGPFVRSAARLATAGVAAGMTVRALAGVGWAFGIGADSDTTFYWLNLALYTPVCVGFGYAAARLAAAGGRRGVTPSPSHGSAPGTVHGTAPRSTHGSARGVMPARATGQEA</sequence>